<dbReference type="EMBL" id="AB237531">
    <property type="protein sequence ID" value="BAM14521.1"/>
    <property type="molecule type" value="Genomic_DNA"/>
</dbReference>
<gene>
    <name evidence="5" type="primary">gbpC</name>
    <name evidence="6" type="ORF">NCTC12278_00763</name>
</gene>
<dbReference type="InterPro" id="IPR013574">
    <property type="entry name" value="Glucan-bd_C/Surface_Ag-I/II_V"/>
</dbReference>
<evidence type="ECO:0000256" key="2">
    <source>
        <dbReference type="SAM" id="MobiDB-lite"/>
    </source>
</evidence>
<evidence type="ECO:0000256" key="3">
    <source>
        <dbReference type="SAM" id="SignalP"/>
    </source>
</evidence>
<proteinExistence type="predicted"/>
<dbReference type="InterPro" id="IPR036234">
    <property type="entry name" value="SA_I/II_PAC_V_sf"/>
</dbReference>
<evidence type="ECO:0000313" key="7">
    <source>
        <dbReference type="Proteomes" id="UP000249495"/>
    </source>
</evidence>
<accession>I2FHN6</accession>
<dbReference type="STRING" id="1123303.GCA_000372425_00294"/>
<dbReference type="NCBIfam" id="TIGR01167">
    <property type="entry name" value="LPXTG_anchor"/>
    <property type="match status" value="1"/>
</dbReference>
<protein>
    <submittedName>
        <fullName evidence="5">Glucan-binding protein C</fullName>
    </submittedName>
</protein>
<feature type="signal peptide" evidence="3">
    <location>
        <begin position="1"/>
        <end position="26"/>
    </location>
</feature>
<dbReference type="SUPFAM" id="SSF74914">
    <property type="entry name" value="V-region of surface antigen I/II (SA I/II, PAC)"/>
    <property type="match status" value="1"/>
</dbReference>
<organism evidence="5">
    <name type="scientific">Streptococcus ferus</name>
    <dbReference type="NCBI Taxonomy" id="1345"/>
    <lineage>
        <taxon>Bacteria</taxon>
        <taxon>Bacillati</taxon>
        <taxon>Bacillota</taxon>
        <taxon>Bacilli</taxon>
        <taxon>Lactobacillales</taxon>
        <taxon>Streptococcaceae</taxon>
        <taxon>Streptococcus</taxon>
    </lineage>
</organism>
<evidence type="ECO:0000259" key="4">
    <source>
        <dbReference type="Pfam" id="PF08363"/>
    </source>
</evidence>
<reference evidence="6 7" key="2">
    <citation type="submission" date="2018-06" db="EMBL/GenBank/DDBJ databases">
        <authorList>
            <consortium name="Pathogen Informatics"/>
            <person name="Doyle S."/>
        </authorList>
    </citation>
    <scope>NUCLEOTIDE SEQUENCE [LARGE SCALE GENOMIC DNA]</scope>
    <source>
        <strain evidence="6 7">NCTC12278</strain>
    </source>
</reference>
<dbReference type="KEGG" id="sfer:NCTC12278_00763"/>
<evidence type="ECO:0000313" key="5">
    <source>
        <dbReference type="EMBL" id="BAM14521.1"/>
    </source>
</evidence>
<feature type="region of interest" description="Disordered" evidence="2">
    <location>
        <begin position="33"/>
        <end position="67"/>
    </location>
</feature>
<feature type="domain" description="Glucan-binding protein C/Surface antigen I/II V-domain" evidence="4">
    <location>
        <begin position="161"/>
        <end position="450"/>
    </location>
</feature>
<feature type="coiled-coil region" evidence="1">
    <location>
        <begin position="111"/>
        <end position="163"/>
    </location>
</feature>
<sequence length="580" mass="63209">MKTKTAKITLFSGLVLAAFGASNVFADEPAAAPSSDTVAAPVSDTQTTPAATEEVTSPTKTEVSSDAKSTTYDVTSKELEDAKATAATENLTVKETDAVKQPTVEAADADNKEQAQKINAAVADYKKAKEELPAKQEQYKKELEQYNTDIAEYKAQKAAYEQYKKEVDSGTASGRIEKAQGLVFVNEPEAKISIEGVDQYLTKESRQQHLTDDILEQYNTDKYTDTDFTETNPYDPKEDTWFKMNVGDKISVTYDNILNSTYEDKKIGKVKIDYTLNSSTNAEGSALVELFHDPTKTIFIGAQTSNAGRNDKISVTMQIVFYDENGNAIDLSGNKAIMSLSSLNHWTKEYGDHVEKVNLGDNEFVQIPGSSVSLHGNEIYSAKDNQYKDNGATFNGDGDDGWDAVNADGIPRSATAYYGAGAMTYKGEAFTFTVGGNDQHLPTTIWFATNSAIAVPKDPGAEPTPPVEPSVSEPELIWHKNRVVEPKGAVPPVIPPETPDKPIIPQTPPPTPDAPKPSVPNKPRSFRPARKGEVRVRDCEYQAFLPQTGDDNQTTLFSLGLVSTTFAVATVIAAQKRNHR</sequence>
<evidence type="ECO:0000313" key="6">
    <source>
        <dbReference type="EMBL" id="SQF40141.1"/>
    </source>
</evidence>
<name>I2FHN6_9STRE</name>
<feature type="region of interest" description="Disordered" evidence="2">
    <location>
        <begin position="487"/>
        <end position="533"/>
    </location>
</feature>
<dbReference type="Proteomes" id="UP000249495">
    <property type="component" value="Chromosome 1"/>
</dbReference>
<dbReference type="OrthoDB" id="2208833at2"/>
<dbReference type="Pfam" id="PF08363">
    <property type="entry name" value="GbpC"/>
    <property type="match status" value="1"/>
</dbReference>
<keyword evidence="7" id="KW-1185">Reference proteome</keyword>
<feature type="compositionally biased region" description="Pro residues" evidence="2">
    <location>
        <begin position="505"/>
        <end position="520"/>
    </location>
</feature>
<keyword evidence="1" id="KW-0175">Coiled coil</keyword>
<dbReference type="RefSeq" id="WP_018029623.1">
    <property type="nucleotide sequence ID" value="NZ_LS483343.1"/>
</dbReference>
<feature type="chain" id="PRO_5033698538" evidence="3">
    <location>
        <begin position="27"/>
        <end position="580"/>
    </location>
</feature>
<dbReference type="AlphaFoldDB" id="I2FHN6"/>
<evidence type="ECO:0000256" key="1">
    <source>
        <dbReference type="SAM" id="Coils"/>
    </source>
</evidence>
<dbReference type="Gene3D" id="2.60.530.10">
    <property type="entry name" value="Major cell-surface adhesin PAc"/>
    <property type="match status" value="1"/>
</dbReference>
<feature type="compositionally biased region" description="Polar residues" evidence="2">
    <location>
        <begin position="43"/>
        <end position="67"/>
    </location>
</feature>
<reference evidence="5" key="1">
    <citation type="submission" date="2005-10" db="EMBL/GenBank/DDBJ databases">
        <title>Identification of a S. ferus gbpC homologue.</title>
        <authorList>
            <person name="Sato Y."/>
            <person name="Okamoto-Shibayama K."/>
            <person name="Kagami A."/>
            <person name="Yamamoto Y."/>
            <person name="Kizaki H."/>
        </authorList>
    </citation>
    <scope>NUCLEOTIDE SEQUENCE</scope>
    <source>
        <strain evidence="5">ATCC 33477</strain>
    </source>
</reference>
<dbReference type="EMBL" id="LS483343">
    <property type="protein sequence ID" value="SQF40141.1"/>
    <property type="molecule type" value="Genomic_DNA"/>
</dbReference>
<keyword evidence="3" id="KW-0732">Signal</keyword>